<dbReference type="PANTHER" id="PTHR38689">
    <property type="entry name" value="SUCCINATE DEHYDROGENASE HYDROPHOBIC MEMBRANE ANCHOR SUBUNIT"/>
    <property type="match status" value="1"/>
</dbReference>
<evidence type="ECO:0000256" key="2">
    <source>
        <dbReference type="ARBA" id="ARBA00004050"/>
    </source>
</evidence>
<organism evidence="7 8">
    <name type="scientific">Enterobacter asburiae</name>
    <dbReference type="NCBI Taxonomy" id="61645"/>
    <lineage>
        <taxon>Bacteria</taxon>
        <taxon>Pseudomonadati</taxon>
        <taxon>Pseudomonadota</taxon>
        <taxon>Gammaproteobacteria</taxon>
        <taxon>Enterobacterales</taxon>
        <taxon>Enterobacteriaceae</taxon>
        <taxon>Enterobacter</taxon>
        <taxon>Enterobacter cloacae complex</taxon>
    </lineage>
</organism>
<dbReference type="GO" id="GO:0005886">
    <property type="term" value="C:plasma membrane"/>
    <property type="evidence" value="ECO:0007669"/>
    <property type="project" value="TreeGrafter"/>
</dbReference>
<evidence type="ECO:0000256" key="1">
    <source>
        <dbReference type="ARBA" id="ARBA00001971"/>
    </source>
</evidence>
<dbReference type="GO" id="GO:0006099">
    <property type="term" value="P:tricarboxylic acid cycle"/>
    <property type="evidence" value="ECO:0007669"/>
    <property type="project" value="InterPro"/>
</dbReference>
<keyword evidence="5 6" id="KW-1133">Transmembrane helix</keyword>
<comment type="subcellular location">
    <subcellularLocation>
        <location evidence="3">Membrane</location>
        <topology evidence="3">Multi-pass membrane protein</topology>
    </subcellularLocation>
</comment>
<reference evidence="7 8" key="1">
    <citation type="submission" date="2018-06" db="EMBL/GenBank/DDBJ databases">
        <authorList>
            <consortium name="Pathogen Informatics"/>
            <person name="Doyle S."/>
        </authorList>
    </citation>
    <scope>NUCLEOTIDE SEQUENCE [LARGE SCALE GENOMIC DNA]</scope>
    <source>
        <strain evidence="7 8">NCTC12123</strain>
    </source>
</reference>
<dbReference type="InterPro" id="IPR034804">
    <property type="entry name" value="SQR/QFR_C/D"/>
</dbReference>
<evidence type="ECO:0000256" key="6">
    <source>
        <dbReference type="SAM" id="Phobius"/>
    </source>
</evidence>
<comment type="function">
    <text evidence="2">Membrane-anchoring subunit of succinate dehydrogenase (SDH).</text>
</comment>
<dbReference type="Gene3D" id="1.20.1300.10">
    <property type="entry name" value="Fumarate reductase/succinate dehydrogenase, transmembrane subunit"/>
    <property type="match status" value="1"/>
</dbReference>
<dbReference type="GO" id="GO:0008177">
    <property type="term" value="F:succinate dehydrogenase (quinone) activity"/>
    <property type="evidence" value="ECO:0007669"/>
    <property type="project" value="UniProtKB-EC"/>
</dbReference>
<keyword evidence="7" id="KW-0560">Oxidoreductase</keyword>
<dbReference type="STRING" id="640513.Entas_1201"/>
<dbReference type="EMBL" id="UFYI01000007">
    <property type="protein sequence ID" value="STD18545.1"/>
    <property type="molecule type" value="Genomic_DNA"/>
</dbReference>
<proteinExistence type="predicted"/>
<dbReference type="GO" id="GO:0020037">
    <property type="term" value="F:heme binding"/>
    <property type="evidence" value="ECO:0007669"/>
    <property type="project" value="InterPro"/>
</dbReference>
<evidence type="ECO:0000256" key="3">
    <source>
        <dbReference type="ARBA" id="ARBA00004141"/>
    </source>
</evidence>
<evidence type="ECO:0000313" key="7">
    <source>
        <dbReference type="EMBL" id="STD18545.1"/>
    </source>
</evidence>
<dbReference type="InterPro" id="IPR014312">
    <property type="entry name" value="Succ_DH_anchor"/>
</dbReference>
<dbReference type="AlphaFoldDB" id="A0A376F6W3"/>
<accession>A0A376F6W3</accession>
<evidence type="ECO:0000313" key="8">
    <source>
        <dbReference type="Proteomes" id="UP000255163"/>
    </source>
</evidence>
<sequence>MWQVLTDYVKPLAIRLPLQLAIVVALVVYVIYGFVVVWGV</sequence>
<gene>
    <name evidence="7" type="primary">sdhD</name>
    <name evidence="7" type="ORF">NCTC12123_00724</name>
</gene>
<feature type="transmembrane region" description="Helical" evidence="6">
    <location>
        <begin position="20"/>
        <end position="39"/>
    </location>
</feature>
<keyword evidence="4 6" id="KW-0812">Transmembrane</keyword>
<comment type="cofactor">
    <cofactor evidence="1">
        <name>heme</name>
        <dbReference type="ChEBI" id="CHEBI:30413"/>
    </cofactor>
</comment>
<dbReference type="GO" id="GO:0017004">
    <property type="term" value="P:cytochrome complex assembly"/>
    <property type="evidence" value="ECO:0007669"/>
    <property type="project" value="TreeGrafter"/>
</dbReference>
<dbReference type="PANTHER" id="PTHR38689:SF1">
    <property type="entry name" value="SUCCINATE DEHYDROGENASE HYDROPHOBIC MEMBRANE ANCHOR SUBUNIT"/>
    <property type="match status" value="1"/>
</dbReference>
<name>A0A376F6W3_ENTAS</name>
<evidence type="ECO:0000256" key="4">
    <source>
        <dbReference type="ARBA" id="ARBA00022692"/>
    </source>
</evidence>
<dbReference type="GO" id="GO:0009055">
    <property type="term" value="F:electron transfer activity"/>
    <property type="evidence" value="ECO:0007669"/>
    <property type="project" value="TreeGrafter"/>
</dbReference>
<dbReference type="EC" id="1.3.5.1" evidence="7"/>
<dbReference type="SUPFAM" id="SSF81343">
    <property type="entry name" value="Fumarate reductase respiratory complex transmembrane subunits"/>
    <property type="match status" value="1"/>
</dbReference>
<keyword evidence="6" id="KW-0472">Membrane</keyword>
<dbReference type="Proteomes" id="UP000255163">
    <property type="component" value="Unassembled WGS sequence"/>
</dbReference>
<protein>
    <submittedName>
        <fullName evidence="7">Succinate dehydrogenase cytochrome b556 small membrane subunit</fullName>
        <ecNumber evidence="7">1.3.5.1</ecNumber>
    </submittedName>
</protein>
<evidence type="ECO:0000256" key="5">
    <source>
        <dbReference type="ARBA" id="ARBA00022989"/>
    </source>
</evidence>